<keyword evidence="1" id="KW-0677">Repeat</keyword>
<name>A0A9P9L6M9_FUSSL</name>
<evidence type="ECO:0000313" key="4">
    <source>
        <dbReference type="EMBL" id="KAH7274908.1"/>
    </source>
</evidence>
<comment type="caution">
    <text evidence="4">The sequence shown here is derived from an EMBL/GenBank/DDBJ whole genome shotgun (WGS) entry which is preliminary data.</text>
</comment>
<sequence length="204" mass="23000">MPSNPTNILGMEEVDPSPSGLWEEARNFDLLERLFPVAYDAQQAEFAQRRHPGTLQWFLGSDTYQKWTHAASDLDLDGQTQDIHTLFCPGLAGAGKTILTSAVIQDLGSRFPRGSDPNVGIAYFYCFYNCQEQQSTTNLLLVLLEQLLPNQSHRHSSTRLPHHARKRFDSRPVSSPPSLGKIMESFEEVIAKYDRVFFVIDTLG</sequence>
<organism evidence="4 5">
    <name type="scientific">Fusarium solani</name>
    <name type="common">Filamentous fungus</name>
    <dbReference type="NCBI Taxonomy" id="169388"/>
    <lineage>
        <taxon>Eukaryota</taxon>
        <taxon>Fungi</taxon>
        <taxon>Dikarya</taxon>
        <taxon>Ascomycota</taxon>
        <taxon>Pezizomycotina</taxon>
        <taxon>Sordariomycetes</taxon>
        <taxon>Hypocreomycetidae</taxon>
        <taxon>Hypocreales</taxon>
        <taxon>Nectriaceae</taxon>
        <taxon>Fusarium</taxon>
        <taxon>Fusarium solani species complex</taxon>
    </lineage>
</organism>
<evidence type="ECO:0000313" key="5">
    <source>
        <dbReference type="Proteomes" id="UP000736672"/>
    </source>
</evidence>
<dbReference type="Proteomes" id="UP000736672">
    <property type="component" value="Unassembled WGS sequence"/>
</dbReference>
<dbReference type="InterPro" id="IPR027417">
    <property type="entry name" value="P-loop_NTPase"/>
</dbReference>
<proteinExistence type="predicted"/>
<dbReference type="Pfam" id="PF24883">
    <property type="entry name" value="NPHP3_N"/>
    <property type="match status" value="1"/>
</dbReference>
<keyword evidence="5" id="KW-1185">Reference proteome</keyword>
<reference evidence="4" key="1">
    <citation type="journal article" date="2021" name="Nat. Commun.">
        <title>Genetic determinants of endophytism in the Arabidopsis root mycobiome.</title>
        <authorList>
            <person name="Mesny F."/>
            <person name="Miyauchi S."/>
            <person name="Thiergart T."/>
            <person name="Pickel B."/>
            <person name="Atanasova L."/>
            <person name="Karlsson M."/>
            <person name="Huettel B."/>
            <person name="Barry K.W."/>
            <person name="Haridas S."/>
            <person name="Chen C."/>
            <person name="Bauer D."/>
            <person name="Andreopoulos W."/>
            <person name="Pangilinan J."/>
            <person name="LaButti K."/>
            <person name="Riley R."/>
            <person name="Lipzen A."/>
            <person name="Clum A."/>
            <person name="Drula E."/>
            <person name="Henrissat B."/>
            <person name="Kohler A."/>
            <person name="Grigoriev I.V."/>
            <person name="Martin F.M."/>
            <person name="Hacquard S."/>
        </authorList>
    </citation>
    <scope>NUCLEOTIDE SEQUENCE</scope>
    <source>
        <strain evidence="4">FSSC 5 MPI-SDFR-AT-0091</strain>
    </source>
</reference>
<evidence type="ECO:0000259" key="3">
    <source>
        <dbReference type="Pfam" id="PF24883"/>
    </source>
</evidence>
<feature type="domain" description="Nephrocystin 3-like N-terminal" evidence="3">
    <location>
        <begin position="53"/>
        <end position="203"/>
    </location>
</feature>
<feature type="region of interest" description="Disordered" evidence="2">
    <location>
        <begin position="154"/>
        <end position="176"/>
    </location>
</feature>
<dbReference type="AlphaFoldDB" id="A0A9P9L6M9"/>
<evidence type="ECO:0000256" key="1">
    <source>
        <dbReference type="ARBA" id="ARBA00022737"/>
    </source>
</evidence>
<gene>
    <name evidence="4" type="ORF">B0J15DRAFT_473812</name>
</gene>
<dbReference type="PANTHER" id="PTHR10039">
    <property type="entry name" value="AMELOGENIN"/>
    <property type="match status" value="1"/>
</dbReference>
<accession>A0A9P9L6M9</accession>
<dbReference type="EMBL" id="JAGTJS010000001">
    <property type="protein sequence ID" value="KAH7274908.1"/>
    <property type="molecule type" value="Genomic_DNA"/>
</dbReference>
<dbReference type="PANTHER" id="PTHR10039:SF15">
    <property type="entry name" value="NACHT DOMAIN-CONTAINING PROTEIN"/>
    <property type="match status" value="1"/>
</dbReference>
<dbReference type="OrthoDB" id="20872at2759"/>
<feature type="compositionally biased region" description="Basic residues" evidence="2">
    <location>
        <begin position="154"/>
        <end position="168"/>
    </location>
</feature>
<dbReference type="Gene3D" id="3.40.50.300">
    <property type="entry name" value="P-loop containing nucleotide triphosphate hydrolases"/>
    <property type="match status" value="1"/>
</dbReference>
<evidence type="ECO:0000256" key="2">
    <source>
        <dbReference type="SAM" id="MobiDB-lite"/>
    </source>
</evidence>
<dbReference type="InterPro" id="IPR056884">
    <property type="entry name" value="NPHP3-like_N"/>
</dbReference>
<protein>
    <recommendedName>
        <fullName evidence="3">Nephrocystin 3-like N-terminal domain-containing protein</fullName>
    </recommendedName>
</protein>